<name>A0A978W193_ZIZJJ</name>
<reference evidence="2" key="1">
    <citation type="journal article" date="2021" name="Front. Plant Sci.">
        <title>Chromosome-Scale Genome Assembly for Chinese Sour Jujube and Insights Into Its Genome Evolution and Domestication Signature.</title>
        <authorList>
            <person name="Shen L.-Y."/>
            <person name="Luo H."/>
            <person name="Wang X.-L."/>
            <person name="Wang X.-M."/>
            <person name="Qiu X.-J."/>
            <person name="Liu H."/>
            <person name="Zhou S.-S."/>
            <person name="Jia K.-H."/>
            <person name="Nie S."/>
            <person name="Bao Y.-T."/>
            <person name="Zhang R.-G."/>
            <person name="Yun Q.-Z."/>
            <person name="Chai Y.-H."/>
            <person name="Lu J.-Y."/>
            <person name="Li Y."/>
            <person name="Zhao S.-W."/>
            <person name="Mao J.-F."/>
            <person name="Jia S.-G."/>
            <person name="Mao Y.-M."/>
        </authorList>
    </citation>
    <scope>NUCLEOTIDE SEQUENCE</scope>
    <source>
        <strain evidence="2">AT0</strain>
        <tissue evidence="2">Leaf</tissue>
    </source>
</reference>
<proteinExistence type="predicted"/>
<dbReference type="Proteomes" id="UP000813462">
    <property type="component" value="Unassembled WGS sequence"/>
</dbReference>
<accession>A0A978W193</accession>
<organism evidence="2 3">
    <name type="scientific">Ziziphus jujuba var. spinosa</name>
    <dbReference type="NCBI Taxonomy" id="714518"/>
    <lineage>
        <taxon>Eukaryota</taxon>
        <taxon>Viridiplantae</taxon>
        <taxon>Streptophyta</taxon>
        <taxon>Embryophyta</taxon>
        <taxon>Tracheophyta</taxon>
        <taxon>Spermatophyta</taxon>
        <taxon>Magnoliopsida</taxon>
        <taxon>eudicotyledons</taxon>
        <taxon>Gunneridae</taxon>
        <taxon>Pentapetalae</taxon>
        <taxon>rosids</taxon>
        <taxon>fabids</taxon>
        <taxon>Rosales</taxon>
        <taxon>Rhamnaceae</taxon>
        <taxon>Paliureae</taxon>
        <taxon>Ziziphus</taxon>
    </lineage>
</organism>
<evidence type="ECO:0000313" key="3">
    <source>
        <dbReference type="Proteomes" id="UP000813462"/>
    </source>
</evidence>
<feature type="region of interest" description="Disordered" evidence="1">
    <location>
        <begin position="1"/>
        <end position="21"/>
    </location>
</feature>
<gene>
    <name evidence="2" type="ORF">FEM48_Zijuj01G0124300</name>
</gene>
<dbReference type="AlphaFoldDB" id="A0A978W193"/>
<evidence type="ECO:0000313" key="2">
    <source>
        <dbReference type="EMBL" id="KAH7545727.1"/>
    </source>
</evidence>
<dbReference type="EMBL" id="JAEACU010000001">
    <property type="protein sequence ID" value="KAH7545727.1"/>
    <property type="molecule type" value="Genomic_DNA"/>
</dbReference>
<evidence type="ECO:0000256" key="1">
    <source>
        <dbReference type="SAM" id="MobiDB-lite"/>
    </source>
</evidence>
<protein>
    <submittedName>
        <fullName evidence="2">Uncharacterized protein</fullName>
    </submittedName>
</protein>
<feature type="compositionally biased region" description="Basic and acidic residues" evidence="1">
    <location>
        <begin position="9"/>
        <end position="20"/>
    </location>
</feature>
<comment type="caution">
    <text evidence="2">The sequence shown here is derived from an EMBL/GenBank/DDBJ whole genome shotgun (WGS) entry which is preliminary data.</text>
</comment>
<sequence length="84" mass="9155">MGVAGAEEAGNRHLQEERMKKSMCPNTTAFLQRKQNNCLAEDEEGSSTGSGYYPKVPRPWINAAAWEFSHDLKCCSCSVSDAAG</sequence>